<dbReference type="GO" id="GO:0045892">
    <property type="term" value="P:negative regulation of DNA-templated transcription"/>
    <property type="evidence" value="ECO:0007669"/>
    <property type="project" value="TreeGrafter"/>
</dbReference>
<evidence type="ECO:0000313" key="6">
    <source>
        <dbReference type="Proteomes" id="UP000642748"/>
    </source>
</evidence>
<dbReference type="GO" id="GO:0003677">
    <property type="term" value="F:DNA binding"/>
    <property type="evidence" value="ECO:0007669"/>
    <property type="project" value="UniProtKB-KW"/>
</dbReference>
<dbReference type="Pfam" id="PF07702">
    <property type="entry name" value="UTRA"/>
    <property type="match status" value="1"/>
</dbReference>
<feature type="domain" description="HTH gntR-type" evidence="4">
    <location>
        <begin position="2"/>
        <end position="70"/>
    </location>
</feature>
<dbReference type="PROSITE" id="PS50949">
    <property type="entry name" value="HTH_GNTR"/>
    <property type="match status" value="1"/>
</dbReference>
<dbReference type="EMBL" id="BONZ01000073">
    <property type="protein sequence ID" value="GIH18836.1"/>
    <property type="molecule type" value="Genomic_DNA"/>
</dbReference>
<dbReference type="Gene3D" id="3.40.1410.10">
    <property type="entry name" value="Chorismate lyase-like"/>
    <property type="match status" value="1"/>
</dbReference>
<dbReference type="InterPro" id="IPR050679">
    <property type="entry name" value="Bact_HTH_transcr_reg"/>
</dbReference>
<dbReference type="Gene3D" id="1.10.10.10">
    <property type="entry name" value="Winged helix-like DNA-binding domain superfamily/Winged helix DNA-binding domain"/>
    <property type="match status" value="1"/>
</dbReference>
<evidence type="ECO:0000256" key="2">
    <source>
        <dbReference type="ARBA" id="ARBA00023125"/>
    </source>
</evidence>
<dbReference type="PANTHER" id="PTHR44846">
    <property type="entry name" value="MANNOSYL-D-GLYCERATE TRANSPORT/METABOLISM SYSTEM REPRESSOR MNGR-RELATED"/>
    <property type="match status" value="1"/>
</dbReference>
<evidence type="ECO:0000313" key="5">
    <source>
        <dbReference type="EMBL" id="GIH18836.1"/>
    </source>
</evidence>
<dbReference type="InterPro" id="IPR000524">
    <property type="entry name" value="Tscrpt_reg_HTH_GntR"/>
</dbReference>
<dbReference type="PRINTS" id="PR00035">
    <property type="entry name" value="HTHGNTR"/>
</dbReference>
<dbReference type="InterPro" id="IPR036390">
    <property type="entry name" value="WH_DNA-bd_sf"/>
</dbReference>
<comment type="caution">
    <text evidence="5">The sequence shown here is derived from an EMBL/GenBank/DDBJ whole genome shotgun (WGS) entry which is preliminary data.</text>
</comment>
<dbReference type="RefSeq" id="WP_203922332.1">
    <property type="nucleotide sequence ID" value="NZ_BONZ01000073.1"/>
</dbReference>
<dbReference type="SMART" id="SM00345">
    <property type="entry name" value="HTH_GNTR"/>
    <property type="match status" value="1"/>
</dbReference>
<dbReference type="Pfam" id="PF00392">
    <property type="entry name" value="GntR"/>
    <property type="match status" value="1"/>
</dbReference>
<evidence type="ECO:0000259" key="4">
    <source>
        <dbReference type="PROSITE" id="PS50949"/>
    </source>
</evidence>
<dbReference type="AlphaFoldDB" id="A0A8J3VUK6"/>
<dbReference type="GO" id="GO:0003700">
    <property type="term" value="F:DNA-binding transcription factor activity"/>
    <property type="evidence" value="ECO:0007669"/>
    <property type="project" value="InterPro"/>
</dbReference>
<dbReference type="InterPro" id="IPR036388">
    <property type="entry name" value="WH-like_DNA-bd_sf"/>
</dbReference>
<dbReference type="SUPFAM" id="SSF46785">
    <property type="entry name" value="Winged helix' DNA-binding domain"/>
    <property type="match status" value="1"/>
</dbReference>
<keyword evidence="6" id="KW-1185">Reference proteome</keyword>
<accession>A0A8J3VUK6</accession>
<organism evidence="5 6">
    <name type="scientific">Rugosimonospora africana</name>
    <dbReference type="NCBI Taxonomy" id="556532"/>
    <lineage>
        <taxon>Bacteria</taxon>
        <taxon>Bacillati</taxon>
        <taxon>Actinomycetota</taxon>
        <taxon>Actinomycetes</taxon>
        <taxon>Micromonosporales</taxon>
        <taxon>Micromonosporaceae</taxon>
        <taxon>Rugosimonospora</taxon>
    </lineage>
</organism>
<dbReference type="SUPFAM" id="SSF64288">
    <property type="entry name" value="Chorismate lyase-like"/>
    <property type="match status" value="1"/>
</dbReference>
<reference evidence="5" key="1">
    <citation type="submission" date="2021-01" db="EMBL/GenBank/DDBJ databases">
        <title>Whole genome shotgun sequence of Rugosimonospora africana NBRC 104875.</title>
        <authorList>
            <person name="Komaki H."/>
            <person name="Tamura T."/>
        </authorList>
    </citation>
    <scope>NUCLEOTIDE SEQUENCE</scope>
    <source>
        <strain evidence="5">NBRC 104875</strain>
    </source>
</reference>
<gene>
    <name evidence="5" type="ORF">Raf01_70080</name>
</gene>
<dbReference type="InterPro" id="IPR028978">
    <property type="entry name" value="Chorismate_lyase_/UTRA_dom_sf"/>
</dbReference>
<keyword evidence="3" id="KW-0804">Transcription</keyword>
<sequence length="234" mass="25732">MPARYREVADRLSEEIRAGRLANGQRLPGEVKLAEQFSVSRSTVRQALACLQDAGLVETWTGAGSFITYDGEVLNERVGWSRALAQHGVRTSTRLVRLDRVADPELAGALSLPAPDFLAVDRIRHIESGSAISYERSRLPWSPSFEAVLRDGLVDGSLSRTMHRHGIHPVGGRETLSLARLDADQARLLERDEGAPFLHTARTVFVAGGGVAERVTSLLDPDHFRLETTFGELR</sequence>
<dbReference type="CDD" id="cd07377">
    <property type="entry name" value="WHTH_GntR"/>
    <property type="match status" value="1"/>
</dbReference>
<dbReference type="PANTHER" id="PTHR44846:SF17">
    <property type="entry name" value="GNTR-FAMILY TRANSCRIPTIONAL REGULATOR"/>
    <property type="match status" value="1"/>
</dbReference>
<keyword evidence="1" id="KW-0805">Transcription regulation</keyword>
<dbReference type="SMART" id="SM00866">
    <property type="entry name" value="UTRA"/>
    <property type="match status" value="1"/>
</dbReference>
<protein>
    <submittedName>
        <fullName evidence="5">GntR family transcriptional regulator</fullName>
    </submittedName>
</protein>
<name>A0A8J3VUK6_9ACTN</name>
<evidence type="ECO:0000256" key="1">
    <source>
        <dbReference type="ARBA" id="ARBA00023015"/>
    </source>
</evidence>
<keyword evidence="2" id="KW-0238">DNA-binding</keyword>
<dbReference type="InterPro" id="IPR011663">
    <property type="entry name" value="UTRA"/>
</dbReference>
<dbReference type="Proteomes" id="UP000642748">
    <property type="component" value="Unassembled WGS sequence"/>
</dbReference>
<evidence type="ECO:0000256" key="3">
    <source>
        <dbReference type="ARBA" id="ARBA00023163"/>
    </source>
</evidence>
<proteinExistence type="predicted"/>